<keyword evidence="2 4" id="KW-0238">DNA-binding</keyword>
<dbReference type="InterPro" id="IPR009057">
    <property type="entry name" value="Homeodomain-like_sf"/>
</dbReference>
<protein>
    <submittedName>
        <fullName evidence="6">Tetracycline repressor-like protein</fullName>
    </submittedName>
</protein>
<name>A0A2S6GJR3_9PSEU</name>
<dbReference type="Gene3D" id="1.10.10.60">
    <property type="entry name" value="Homeodomain-like"/>
    <property type="match status" value="1"/>
</dbReference>
<dbReference type="Gene3D" id="1.10.357.10">
    <property type="entry name" value="Tetracycline Repressor, domain 2"/>
    <property type="match status" value="1"/>
</dbReference>
<dbReference type="InterPro" id="IPR001647">
    <property type="entry name" value="HTH_TetR"/>
</dbReference>
<dbReference type="RefSeq" id="WP_104481230.1">
    <property type="nucleotide sequence ID" value="NZ_CP154825.1"/>
</dbReference>
<accession>A0A2S6GJR3</accession>
<dbReference type="InterPro" id="IPR004111">
    <property type="entry name" value="Repressor_TetR_C"/>
</dbReference>
<evidence type="ECO:0000256" key="2">
    <source>
        <dbReference type="ARBA" id="ARBA00023125"/>
    </source>
</evidence>
<feature type="domain" description="HTH tetR-type" evidence="5">
    <location>
        <begin position="31"/>
        <end position="91"/>
    </location>
</feature>
<reference evidence="6 7" key="1">
    <citation type="submission" date="2018-02" db="EMBL/GenBank/DDBJ databases">
        <title>Genomic Encyclopedia of Archaeal and Bacterial Type Strains, Phase II (KMG-II): from individual species to whole genera.</title>
        <authorList>
            <person name="Goeker M."/>
        </authorList>
    </citation>
    <scope>NUCLEOTIDE SEQUENCE [LARGE SCALE GENOMIC DNA]</scope>
    <source>
        <strain evidence="6 7">YU 961-1</strain>
    </source>
</reference>
<dbReference type="SUPFAM" id="SSF48498">
    <property type="entry name" value="Tetracyclin repressor-like, C-terminal domain"/>
    <property type="match status" value="1"/>
</dbReference>
<comment type="caution">
    <text evidence="6">The sequence shown here is derived from an EMBL/GenBank/DDBJ whole genome shotgun (WGS) entry which is preliminary data.</text>
</comment>
<dbReference type="SUPFAM" id="SSF46689">
    <property type="entry name" value="Homeodomain-like"/>
    <property type="match status" value="1"/>
</dbReference>
<dbReference type="OrthoDB" id="2570341at2"/>
<dbReference type="GO" id="GO:0003700">
    <property type="term" value="F:DNA-binding transcription factor activity"/>
    <property type="evidence" value="ECO:0007669"/>
    <property type="project" value="TreeGrafter"/>
</dbReference>
<dbReference type="AlphaFoldDB" id="A0A2S6GJR3"/>
<keyword evidence="1" id="KW-0805">Transcription regulation</keyword>
<evidence type="ECO:0000313" key="6">
    <source>
        <dbReference type="EMBL" id="PPK65474.1"/>
    </source>
</evidence>
<evidence type="ECO:0000313" key="7">
    <source>
        <dbReference type="Proteomes" id="UP000239203"/>
    </source>
</evidence>
<evidence type="ECO:0000259" key="5">
    <source>
        <dbReference type="PROSITE" id="PS50977"/>
    </source>
</evidence>
<evidence type="ECO:0000256" key="3">
    <source>
        <dbReference type="ARBA" id="ARBA00023163"/>
    </source>
</evidence>
<organism evidence="6 7">
    <name type="scientific">Actinokineospora auranticolor</name>
    <dbReference type="NCBI Taxonomy" id="155976"/>
    <lineage>
        <taxon>Bacteria</taxon>
        <taxon>Bacillati</taxon>
        <taxon>Actinomycetota</taxon>
        <taxon>Actinomycetes</taxon>
        <taxon>Pseudonocardiales</taxon>
        <taxon>Pseudonocardiaceae</taxon>
        <taxon>Actinokineospora</taxon>
    </lineage>
</organism>
<dbReference type="Proteomes" id="UP000239203">
    <property type="component" value="Unassembled WGS sequence"/>
</dbReference>
<dbReference type="InterPro" id="IPR036271">
    <property type="entry name" value="Tet_transcr_reg_TetR-rel_C_sf"/>
</dbReference>
<dbReference type="EMBL" id="PTIX01000014">
    <property type="protein sequence ID" value="PPK65474.1"/>
    <property type="molecule type" value="Genomic_DNA"/>
</dbReference>
<dbReference type="GO" id="GO:0000976">
    <property type="term" value="F:transcription cis-regulatory region binding"/>
    <property type="evidence" value="ECO:0007669"/>
    <property type="project" value="TreeGrafter"/>
</dbReference>
<keyword evidence="7" id="KW-1185">Reference proteome</keyword>
<sequence length="254" mass="28044">MTRGRDKSDPTRSLALLWRTREPSPREGRTELSVDRITRAAIAIADGEGVGALTMRRVSEALGVGTMSPYTYVPGKAELIDLMMDTVYGELPPLDPTASGWRERLEGVARSNWELYRAHPWLSYVETSRPVLGPNLIAKYERELTALADTGLDDVTLDSVLTLVLGHVRNTARAAADVVELERSTGLTDEQWWRSQAPWLARFTRPGDHPTADRVGTAAGTEHQAAYNADHALRFGLDRILDGVADLIAQQRAD</sequence>
<dbReference type="Pfam" id="PF02909">
    <property type="entry name" value="TetR_C_1"/>
    <property type="match status" value="1"/>
</dbReference>
<keyword evidence="3" id="KW-0804">Transcription</keyword>
<dbReference type="PROSITE" id="PS50977">
    <property type="entry name" value="HTH_TETR_2"/>
    <property type="match status" value="1"/>
</dbReference>
<feature type="DNA-binding region" description="H-T-H motif" evidence="4">
    <location>
        <begin position="54"/>
        <end position="73"/>
    </location>
</feature>
<gene>
    <name evidence="6" type="ORF">CLV40_114126</name>
</gene>
<dbReference type="InterPro" id="IPR050109">
    <property type="entry name" value="HTH-type_TetR-like_transc_reg"/>
</dbReference>
<proteinExistence type="predicted"/>
<dbReference type="GO" id="GO:0045892">
    <property type="term" value="P:negative regulation of DNA-templated transcription"/>
    <property type="evidence" value="ECO:0007669"/>
    <property type="project" value="InterPro"/>
</dbReference>
<evidence type="ECO:0000256" key="4">
    <source>
        <dbReference type="PROSITE-ProRule" id="PRU00335"/>
    </source>
</evidence>
<evidence type="ECO:0000256" key="1">
    <source>
        <dbReference type="ARBA" id="ARBA00023015"/>
    </source>
</evidence>
<dbReference type="PANTHER" id="PTHR30055:SF151">
    <property type="entry name" value="TRANSCRIPTIONAL REGULATORY PROTEIN"/>
    <property type="match status" value="1"/>
</dbReference>
<dbReference type="PANTHER" id="PTHR30055">
    <property type="entry name" value="HTH-TYPE TRANSCRIPTIONAL REGULATOR RUTR"/>
    <property type="match status" value="1"/>
</dbReference>